<name>A0A895YAY4_9ACTN</name>
<dbReference type="InterPro" id="IPR022907">
    <property type="entry name" value="VapC_family"/>
</dbReference>
<evidence type="ECO:0000256" key="3">
    <source>
        <dbReference type="ARBA" id="ARBA00022722"/>
    </source>
</evidence>
<accession>A0A895YAY4</accession>
<dbReference type="GO" id="GO:0090729">
    <property type="term" value="F:toxin activity"/>
    <property type="evidence" value="ECO:0007669"/>
    <property type="project" value="UniProtKB-KW"/>
</dbReference>
<dbReference type="InterPro" id="IPR029060">
    <property type="entry name" value="PIN-like_dom_sf"/>
</dbReference>
<evidence type="ECO:0000256" key="8">
    <source>
        <dbReference type="HAMAP-Rule" id="MF_00265"/>
    </source>
</evidence>
<protein>
    <recommendedName>
        <fullName evidence="8">Ribonuclease VapC</fullName>
        <shortName evidence="8">RNase VapC</shortName>
        <ecNumber evidence="8">3.1.-.-</ecNumber>
    </recommendedName>
    <alternativeName>
        <fullName evidence="8">Toxin VapC</fullName>
    </alternativeName>
</protein>
<gene>
    <name evidence="8" type="primary">vapC</name>
    <name evidence="10" type="ORF">JQS43_00615</name>
</gene>
<evidence type="ECO:0000256" key="1">
    <source>
        <dbReference type="ARBA" id="ARBA00001946"/>
    </source>
</evidence>
<evidence type="ECO:0000313" key="10">
    <source>
        <dbReference type="EMBL" id="QSB14934.1"/>
    </source>
</evidence>
<dbReference type="InterPro" id="IPR050556">
    <property type="entry name" value="Type_II_TA_system_RNase"/>
</dbReference>
<comment type="similarity">
    <text evidence="7 8">Belongs to the PINc/VapC protein family.</text>
</comment>
<dbReference type="PANTHER" id="PTHR33653">
    <property type="entry name" value="RIBONUCLEASE VAPC2"/>
    <property type="match status" value="1"/>
</dbReference>
<keyword evidence="2 8" id="KW-1277">Toxin-antitoxin system</keyword>
<evidence type="ECO:0000256" key="2">
    <source>
        <dbReference type="ARBA" id="ARBA00022649"/>
    </source>
</evidence>
<feature type="binding site" evidence="8">
    <location>
        <position position="11"/>
    </location>
    <ligand>
        <name>Mg(2+)</name>
        <dbReference type="ChEBI" id="CHEBI:18420"/>
    </ligand>
</feature>
<keyword evidence="5 8" id="KW-0378">Hydrolase</keyword>
<evidence type="ECO:0000256" key="6">
    <source>
        <dbReference type="ARBA" id="ARBA00022842"/>
    </source>
</evidence>
<dbReference type="InterPro" id="IPR002716">
    <property type="entry name" value="PIN_dom"/>
</dbReference>
<keyword evidence="11" id="KW-1185">Reference proteome</keyword>
<comment type="cofactor">
    <cofactor evidence="1 8">
        <name>Mg(2+)</name>
        <dbReference type="ChEBI" id="CHEBI:18420"/>
    </cofactor>
</comment>
<evidence type="ECO:0000259" key="9">
    <source>
        <dbReference type="Pfam" id="PF01850"/>
    </source>
</evidence>
<dbReference type="RefSeq" id="WP_239677097.1">
    <property type="nucleotide sequence ID" value="NZ_CP070499.1"/>
</dbReference>
<dbReference type="EMBL" id="CP070499">
    <property type="protein sequence ID" value="QSB14934.1"/>
    <property type="molecule type" value="Genomic_DNA"/>
</dbReference>
<feature type="domain" description="PIN" evidence="9">
    <location>
        <begin position="9"/>
        <end position="131"/>
    </location>
</feature>
<organism evidence="10 11">
    <name type="scientific">Natronosporangium hydrolyticum</name>
    <dbReference type="NCBI Taxonomy" id="2811111"/>
    <lineage>
        <taxon>Bacteria</taxon>
        <taxon>Bacillati</taxon>
        <taxon>Actinomycetota</taxon>
        <taxon>Actinomycetes</taxon>
        <taxon>Micromonosporales</taxon>
        <taxon>Micromonosporaceae</taxon>
        <taxon>Natronosporangium</taxon>
    </lineage>
</organism>
<evidence type="ECO:0000256" key="5">
    <source>
        <dbReference type="ARBA" id="ARBA00022801"/>
    </source>
</evidence>
<dbReference type="AlphaFoldDB" id="A0A895YAY4"/>
<dbReference type="PANTHER" id="PTHR33653:SF1">
    <property type="entry name" value="RIBONUCLEASE VAPC2"/>
    <property type="match status" value="1"/>
</dbReference>
<evidence type="ECO:0000256" key="7">
    <source>
        <dbReference type="ARBA" id="ARBA00038093"/>
    </source>
</evidence>
<dbReference type="HAMAP" id="MF_00265">
    <property type="entry name" value="VapC_Nob1"/>
    <property type="match status" value="1"/>
</dbReference>
<dbReference type="Proteomes" id="UP000662857">
    <property type="component" value="Chromosome"/>
</dbReference>
<proteinExistence type="inferred from homology"/>
<reference evidence="10" key="1">
    <citation type="submission" date="2021-02" db="EMBL/GenBank/DDBJ databases">
        <title>Natrosporangium hydrolyticum gen. nov., sp. nov, a haloalkaliphilic actinobacterium from a soda solonchak soil.</title>
        <authorList>
            <person name="Sorokin D.Y."/>
            <person name="Khijniak T.V."/>
            <person name="Zakharycheva A.P."/>
            <person name="Boueva O.V."/>
            <person name="Ariskina E.V."/>
            <person name="Hahnke R.L."/>
            <person name="Bunk B."/>
            <person name="Sproer C."/>
            <person name="Schumann P."/>
            <person name="Evtushenko L.I."/>
            <person name="Kublanov I.V."/>
        </authorList>
    </citation>
    <scope>NUCLEOTIDE SEQUENCE</scope>
    <source>
        <strain evidence="10">DSM 106523</strain>
    </source>
</reference>
<dbReference type="SUPFAM" id="SSF88723">
    <property type="entry name" value="PIN domain-like"/>
    <property type="match status" value="1"/>
</dbReference>
<keyword evidence="4 8" id="KW-0479">Metal-binding</keyword>
<dbReference type="Pfam" id="PF01850">
    <property type="entry name" value="PIN"/>
    <property type="match status" value="1"/>
</dbReference>
<dbReference type="GO" id="GO:0016787">
    <property type="term" value="F:hydrolase activity"/>
    <property type="evidence" value="ECO:0007669"/>
    <property type="project" value="UniProtKB-KW"/>
</dbReference>
<dbReference type="GO" id="GO:0000287">
    <property type="term" value="F:magnesium ion binding"/>
    <property type="evidence" value="ECO:0007669"/>
    <property type="project" value="UniProtKB-UniRule"/>
</dbReference>
<dbReference type="Gene3D" id="3.40.50.1010">
    <property type="entry name" value="5'-nuclease"/>
    <property type="match status" value="1"/>
</dbReference>
<keyword evidence="3 8" id="KW-0540">Nuclease</keyword>
<feature type="binding site" evidence="8">
    <location>
        <position position="106"/>
    </location>
    <ligand>
        <name>Mg(2+)</name>
        <dbReference type="ChEBI" id="CHEBI:18420"/>
    </ligand>
</feature>
<dbReference type="GO" id="GO:0004540">
    <property type="term" value="F:RNA nuclease activity"/>
    <property type="evidence" value="ECO:0007669"/>
    <property type="project" value="InterPro"/>
</dbReference>
<dbReference type="KEGG" id="nhy:JQS43_00615"/>
<sequence>MTGAPPALVVDTSAVVAIIAGEAGADWLSSMLSEAERAVIPAGTYLELGMVLEARYSVAATGLAARFVRDAEIEIVEVTASVAERALEAWRRYGKGRRPAKLNFGDCLVYGTAAELQLPILCTGEDFARTEVPVLRPTPLAPQ</sequence>
<comment type="function">
    <text evidence="8">Toxic component of a toxin-antitoxin (TA) system. An RNase.</text>
</comment>
<evidence type="ECO:0000256" key="4">
    <source>
        <dbReference type="ARBA" id="ARBA00022723"/>
    </source>
</evidence>
<keyword evidence="6 8" id="KW-0460">Magnesium</keyword>
<dbReference type="EC" id="3.1.-.-" evidence="8"/>
<dbReference type="CDD" id="cd09871">
    <property type="entry name" value="PIN_MtVapC28-VapC30-like"/>
    <property type="match status" value="1"/>
</dbReference>
<evidence type="ECO:0000313" key="11">
    <source>
        <dbReference type="Proteomes" id="UP000662857"/>
    </source>
</evidence>
<keyword evidence="8" id="KW-0800">Toxin</keyword>